<keyword evidence="4" id="KW-1185">Reference proteome</keyword>
<accession>A0A150KMG9</accession>
<reference evidence="3 4" key="1">
    <citation type="submission" date="2016-01" db="EMBL/GenBank/DDBJ databases">
        <title>Genome Sequences of Twelve Sporeforming Bacillus Species Isolated from Foods.</title>
        <authorList>
            <person name="Berendsen E.M."/>
            <person name="Wells-Bennik M.H."/>
            <person name="Krawcyk A.O."/>
            <person name="De Jong A."/>
            <person name="Holsappel S."/>
            <person name="Eijlander R.T."/>
            <person name="Kuipers O.P."/>
        </authorList>
    </citation>
    <scope>NUCLEOTIDE SEQUENCE [LARGE SCALE GENOMIC DNA]</scope>
    <source>
        <strain evidence="3 4">B4102</strain>
    </source>
</reference>
<dbReference type="InterPro" id="IPR001736">
    <property type="entry name" value="PLipase_D/transphosphatidylase"/>
</dbReference>
<comment type="caution">
    <text evidence="3">The sequence shown here is derived from an EMBL/GenBank/DDBJ whole genome shotgun (WGS) entry which is preliminary data.</text>
</comment>
<dbReference type="InterPro" id="IPR025202">
    <property type="entry name" value="PLD-like_dom"/>
</dbReference>
<evidence type="ECO:0000313" key="3">
    <source>
        <dbReference type="EMBL" id="KYC88421.1"/>
    </source>
</evidence>
<feature type="domain" description="PLD phosphodiesterase" evidence="2">
    <location>
        <begin position="418"/>
        <end position="445"/>
    </location>
</feature>
<dbReference type="CDD" id="cd09112">
    <property type="entry name" value="PLDc_CLS_2"/>
    <property type="match status" value="1"/>
</dbReference>
<dbReference type="Pfam" id="PF13091">
    <property type="entry name" value="PLDc_2"/>
    <property type="match status" value="2"/>
</dbReference>
<feature type="coiled-coil region" evidence="1">
    <location>
        <begin position="99"/>
        <end position="126"/>
    </location>
</feature>
<gene>
    <name evidence="3" type="ORF">B4102_4056</name>
</gene>
<dbReference type="SUPFAM" id="SSF56024">
    <property type="entry name" value="Phospholipase D/nuclease"/>
    <property type="match status" value="2"/>
</dbReference>
<dbReference type="OrthoDB" id="9762009at2"/>
<keyword evidence="1" id="KW-0175">Coiled coil</keyword>
<dbReference type="GO" id="GO:0032049">
    <property type="term" value="P:cardiolipin biosynthetic process"/>
    <property type="evidence" value="ECO:0007669"/>
    <property type="project" value="UniProtKB-ARBA"/>
</dbReference>
<dbReference type="CDD" id="cd09110">
    <property type="entry name" value="PLDc_CLS_1"/>
    <property type="match status" value="1"/>
</dbReference>
<proteinExistence type="predicted"/>
<evidence type="ECO:0000256" key="1">
    <source>
        <dbReference type="SAM" id="Coils"/>
    </source>
</evidence>
<dbReference type="GO" id="GO:0030572">
    <property type="term" value="F:phosphatidyltransferase activity"/>
    <property type="evidence" value="ECO:0007669"/>
    <property type="project" value="UniProtKB-ARBA"/>
</dbReference>
<dbReference type="RefSeq" id="WP_066235763.1">
    <property type="nucleotide sequence ID" value="NZ_LQYN01000145.1"/>
</dbReference>
<evidence type="ECO:0000313" key="4">
    <source>
        <dbReference type="Proteomes" id="UP000075666"/>
    </source>
</evidence>
<sequence length="505" mass="57677">MEWIFYLYLLNAFFMLFIATWEVRRPAKALNWIVIVLVLPVIGFLLYLGISNPKFIQRKRLTSSHNEANQLPDTFSDSASIIANALKYFTVDGLRVGKVQVLNNGIAKYEQLIESLQNAKKTIDLEYFIYRDDQIGNTITELLIEKAVNGVRVRFIRDGWGSKKFPRQKILQMLEAGIECRTIFPLRFPWILSNWTYRDHCKIVTIDSKESFTGGMNIGYEYTGLKPDVGFWRDTHLQIIGEATGDLQTIFDVHWNIAVPEQIKSKTKSEATKKPTKISKYNSKEINPTGSIDLSRWSAELGSELCPIEGTTENTRTETAELQKAYIHTLEGNPGIPTPVIRQAYFILITQATKTIDITTPYFIPETDIIMALKTAVARGVRVRLLVPRHIDYKIVGFASRTYYGELIEAGVQIYQYDKGMLHAKLMIIDEEIAEVGAANYDMRSFRLNYEVCQVVYSADVARELTEQFERDLTDSVPLGIEDLLQRSLTERIVEQGSRLLSPLL</sequence>
<dbReference type="SMART" id="SM00155">
    <property type="entry name" value="PLDc"/>
    <property type="match status" value="2"/>
</dbReference>
<dbReference type="AlphaFoldDB" id="A0A150KMG9"/>
<dbReference type="PANTHER" id="PTHR21248:SF22">
    <property type="entry name" value="PHOSPHOLIPASE D"/>
    <property type="match status" value="1"/>
</dbReference>
<dbReference type="Proteomes" id="UP000075666">
    <property type="component" value="Unassembled WGS sequence"/>
</dbReference>
<dbReference type="Gene3D" id="3.30.870.10">
    <property type="entry name" value="Endonuclease Chain A"/>
    <property type="match status" value="2"/>
</dbReference>
<protein>
    <recommendedName>
        <fullName evidence="2">PLD phosphodiesterase domain-containing protein</fullName>
    </recommendedName>
</protein>
<dbReference type="STRING" id="46224.B4102_4056"/>
<feature type="domain" description="PLD phosphodiesterase" evidence="2">
    <location>
        <begin position="195"/>
        <end position="222"/>
    </location>
</feature>
<dbReference type="EMBL" id="LQYN01000145">
    <property type="protein sequence ID" value="KYC88421.1"/>
    <property type="molecule type" value="Genomic_DNA"/>
</dbReference>
<dbReference type="PATRIC" id="fig|46224.3.peg.1337"/>
<evidence type="ECO:0000259" key="2">
    <source>
        <dbReference type="PROSITE" id="PS50035"/>
    </source>
</evidence>
<organism evidence="3 4">
    <name type="scientific">Heyndrickxia sporothermodurans</name>
    <dbReference type="NCBI Taxonomy" id="46224"/>
    <lineage>
        <taxon>Bacteria</taxon>
        <taxon>Bacillati</taxon>
        <taxon>Bacillota</taxon>
        <taxon>Bacilli</taxon>
        <taxon>Bacillales</taxon>
        <taxon>Bacillaceae</taxon>
        <taxon>Heyndrickxia</taxon>
    </lineage>
</organism>
<name>A0A150KMG9_9BACI</name>
<dbReference type="PANTHER" id="PTHR21248">
    <property type="entry name" value="CARDIOLIPIN SYNTHASE"/>
    <property type="match status" value="1"/>
</dbReference>
<dbReference type="GO" id="GO:0005886">
    <property type="term" value="C:plasma membrane"/>
    <property type="evidence" value="ECO:0007669"/>
    <property type="project" value="UniProtKB-SubCell"/>
</dbReference>
<dbReference type="PROSITE" id="PS50035">
    <property type="entry name" value="PLD"/>
    <property type="match status" value="2"/>
</dbReference>